<dbReference type="Proteomes" id="UP000076603">
    <property type="component" value="Unassembled WGS sequence"/>
</dbReference>
<protein>
    <submittedName>
        <fullName evidence="1">5-methylcytosine-specific restriction enzyme B</fullName>
        <ecNumber evidence="1">3.1.21.-</ecNumber>
    </submittedName>
</protein>
<dbReference type="OrthoDB" id="9781481at2"/>
<dbReference type="AlphaFoldDB" id="A0A161YEY7"/>
<dbReference type="InterPro" id="IPR027417">
    <property type="entry name" value="P-loop_NTPase"/>
</dbReference>
<keyword evidence="2" id="KW-1185">Reference proteome</keyword>
<dbReference type="PANTHER" id="PTHR37291">
    <property type="entry name" value="5-METHYLCYTOSINE-SPECIFIC RESTRICTION ENZYME B"/>
    <property type="match status" value="1"/>
</dbReference>
<dbReference type="EMBL" id="LWAE01000016">
    <property type="protein sequence ID" value="KZL88572.1"/>
    <property type="molecule type" value="Genomic_DNA"/>
</dbReference>
<evidence type="ECO:0000313" key="2">
    <source>
        <dbReference type="Proteomes" id="UP000076603"/>
    </source>
</evidence>
<dbReference type="STRING" id="1121326.CLMAG_60650"/>
<dbReference type="GO" id="GO:0016787">
    <property type="term" value="F:hydrolase activity"/>
    <property type="evidence" value="ECO:0007669"/>
    <property type="project" value="UniProtKB-KW"/>
</dbReference>
<gene>
    <name evidence="1" type="primary">mcrB_1</name>
    <name evidence="1" type="ORF">CLMAG_60650</name>
</gene>
<dbReference type="PATRIC" id="fig|1121326.3.peg.6128"/>
<accession>A0A161YEY7</accession>
<dbReference type="Gene3D" id="3.40.50.300">
    <property type="entry name" value="P-loop containing nucleotide triphosphate hydrolases"/>
    <property type="match status" value="1"/>
</dbReference>
<sequence length="90" mass="10143">MYGPPGTGKTYLSSRYLKWKSESSSNGVIKEFYTFHPSFNYEDFIEGYKPSSDGKGDISFILKDDIFKKICNKAKADEVKLKSDGVSDPI</sequence>
<dbReference type="EC" id="3.1.21.-" evidence="1"/>
<proteinExistence type="predicted"/>
<dbReference type="InterPro" id="IPR052934">
    <property type="entry name" value="Methyl-DNA_Rec/Restrict_Enz"/>
</dbReference>
<reference evidence="1 2" key="1">
    <citation type="submission" date="2016-04" db="EMBL/GenBank/DDBJ databases">
        <title>Genome sequence of Clostridium magnum DSM 2767.</title>
        <authorList>
            <person name="Poehlein A."/>
            <person name="Uhlig R."/>
            <person name="Fischer R."/>
            <person name="Bahl H."/>
            <person name="Daniel R."/>
        </authorList>
    </citation>
    <scope>NUCLEOTIDE SEQUENCE [LARGE SCALE GENOMIC DNA]</scope>
    <source>
        <strain evidence="1 2">DSM 2767</strain>
    </source>
</reference>
<keyword evidence="1" id="KW-0378">Hydrolase</keyword>
<name>A0A161YEY7_9CLOT</name>
<dbReference type="PANTHER" id="PTHR37291:SF1">
    <property type="entry name" value="TYPE IV METHYL-DIRECTED RESTRICTION ENZYME ECOKMCRB SUBUNIT"/>
    <property type="match status" value="1"/>
</dbReference>
<dbReference type="RefSeq" id="WP_066630805.1">
    <property type="nucleotide sequence ID" value="NZ_FQXL01000037.1"/>
</dbReference>
<organism evidence="1 2">
    <name type="scientific">Clostridium magnum DSM 2767</name>
    <dbReference type="NCBI Taxonomy" id="1121326"/>
    <lineage>
        <taxon>Bacteria</taxon>
        <taxon>Bacillati</taxon>
        <taxon>Bacillota</taxon>
        <taxon>Clostridia</taxon>
        <taxon>Eubacteriales</taxon>
        <taxon>Clostridiaceae</taxon>
        <taxon>Clostridium</taxon>
    </lineage>
</organism>
<comment type="caution">
    <text evidence="1">The sequence shown here is derived from an EMBL/GenBank/DDBJ whole genome shotgun (WGS) entry which is preliminary data.</text>
</comment>
<evidence type="ECO:0000313" key="1">
    <source>
        <dbReference type="EMBL" id="KZL88572.1"/>
    </source>
</evidence>